<reference evidence="1 2" key="1">
    <citation type="journal article" date="2019" name="Int. J. Syst. Evol. Microbiol.">
        <title>The Global Catalogue of Microorganisms (GCM) 10K type strain sequencing project: providing services to taxonomists for standard genome sequencing and annotation.</title>
        <authorList>
            <consortium name="The Broad Institute Genomics Platform"/>
            <consortium name="The Broad Institute Genome Sequencing Center for Infectious Disease"/>
            <person name="Wu L."/>
            <person name="Ma J."/>
        </authorList>
    </citation>
    <scope>NUCLEOTIDE SEQUENCE [LARGE SCALE GENOMIC DNA]</scope>
    <source>
        <strain evidence="1 2">JCM 13022</strain>
    </source>
</reference>
<gene>
    <name evidence="1" type="ORF">GCM10009675_28540</name>
</gene>
<sequence length="52" mass="5854">MHRVPLDRACRDRRVHRVRRGRAVRDLRVLAGAAVPGPAASLPEADPMNVEW</sequence>
<evidence type="ECO:0000313" key="2">
    <source>
        <dbReference type="Proteomes" id="UP001500467"/>
    </source>
</evidence>
<organism evidence="1 2">
    <name type="scientific">Prauserella alba</name>
    <dbReference type="NCBI Taxonomy" id="176898"/>
    <lineage>
        <taxon>Bacteria</taxon>
        <taxon>Bacillati</taxon>
        <taxon>Actinomycetota</taxon>
        <taxon>Actinomycetes</taxon>
        <taxon>Pseudonocardiales</taxon>
        <taxon>Pseudonocardiaceae</taxon>
        <taxon>Prauserella</taxon>
    </lineage>
</organism>
<accession>A0ABN1VE20</accession>
<evidence type="ECO:0000313" key="1">
    <source>
        <dbReference type="EMBL" id="GAA1207390.1"/>
    </source>
</evidence>
<proteinExistence type="predicted"/>
<dbReference type="EMBL" id="BAAALM010000008">
    <property type="protein sequence ID" value="GAA1207390.1"/>
    <property type="molecule type" value="Genomic_DNA"/>
</dbReference>
<comment type="caution">
    <text evidence="1">The sequence shown here is derived from an EMBL/GenBank/DDBJ whole genome shotgun (WGS) entry which is preliminary data.</text>
</comment>
<dbReference type="Proteomes" id="UP001500467">
    <property type="component" value="Unassembled WGS sequence"/>
</dbReference>
<keyword evidence="2" id="KW-1185">Reference proteome</keyword>
<protein>
    <submittedName>
        <fullName evidence="1">Uncharacterized protein</fullName>
    </submittedName>
</protein>
<name>A0ABN1VE20_9PSEU</name>